<keyword evidence="2" id="KW-1185">Reference proteome</keyword>
<name>A0ACB9ZEI0_9PEZI</name>
<dbReference type="Proteomes" id="UP001497700">
    <property type="component" value="Unassembled WGS sequence"/>
</dbReference>
<gene>
    <name evidence="1" type="ORF">F4820DRAFT_405383</name>
</gene>
<proteinExistence type="predicted"/>
<organism evidence="1 2">
    <name type="scientific">Hypoxylon rubiginosum</name>
    <dbReference type="NCBI Taxonomy" id="110542"/>
    <lineage>
        <taxon>Eukaryota</taxon>
        <taxon>Fungi</taxon>
        <taxon>Dikarya</taxon>
        <taxon>Ascomycota</taxon>
        <taxon>Pezizomycotina</taxon>
        <taxon>Sordariomycetes</taxon>
        <taxon>Xylariomycetidae</taxon>
        <taxon>Xylariales</taxon>
        <taxon>Hypoxylaceae</taxon>
        <taxon>Hypoxylon</taxon>
    </lineage>
</organism>
<evidence type="ECO:0000313" key="2">
    <source>
        <dbReference type="Proteomes" id="UP001497700"/>
    </source>
</evidence>
<protein>
    <submittedName>
        <fullName evidence="1">Ankyrin repeat-containing domain protein</fullName>
    </submittedName>
</protein>
<comment type="caution">
    <text evidence="1">The sequence shown here is derived from an EMBL/GenBank/DDBJ whole genome shotgun (WGS) entry which is preliminary data.</text>
</comment>
<dbReference type="EMBL" id="MU393427">
    <property type="protein sequence ID" value="KAI4869884.1"/>
    <property type="molecule type" value="Genomic_DNA"/>
</dbReference>
<reference evidence="1 2" key="1">
    <citation type="journal article" date="2022" name="New Phytol.">
        <title>Ecological generalism drives hyperdiversity of secondary metabolite gene clusters in xylarialean endophytes.</title>
        <authorList>
            <person name="Franco M.E.E."/>
            <person name="Wisecaver J.H."/>
            <person name="Arnold A.E."/>
            <person name="Ju Y.M."/>
            <person name="Slot J.C."/>
            <person name="Ahrendt S."/>
            <person name="Moore L.P."/>
            <person name="Eastman K.E."/>
            <person name="Scott K."/>
            <person name="Konkel Z."/>
            <person name="Mondo S.J."/>
            <person name="Kuo A."/>
            <person name="Hayes R.D."/>
            <person name="Haridas S."/>
            <person name="Andreopoulos B."/>
            <person name="Riley R."/>
            <person name="LaButti K."/>
            <person name="Pangilinan J."/>
            <person name="Lipzen A."/>
            <person name="Amirebrahimi M."/>
            <person name="Yan J."/>
            <person name="Adam C."/>
            <person name="Keymanesh K."/>
            <person name="Ng V."/>
            <person name="Louie K."/>
            <person name="Northen T."/>
            <person name="Drula E."/>
            <person name="Henrissat B."/>
            <person name="Hsieh H.M."/>
            <person name="Youens-Clark K."/>
            <person name="Lutzoni F."/>
            <person name="Miadlikowska J."/>
            <person name="Eastwood D.C."/>
            <person name="Hamelin R.C."/>
            <person name="Grigoriev I.V."/>
            <person name="U'Ren J.M."/>
        </authorList>
    </citation>
    <scope>NUCLEOTIDE SEQUENCE [LARGE SCALE GENOMIC DNA]</scope>
    <source>
        <strain evidence="1 2">CBS 119005</strain>
    </source>
</reference>
<evidence type="ECO:0000313" key="1">
    <source>
        <dbReference type="EMBL" id="KAI4869884.1"/>
    </source>
</evidence>
<accession>A0ACB9ZEI0</accession>
<sequence>MPGLLDLPPELFRPIIQDVIGYFWYIDTPWSMAKKSKVVSRVKLHEAISLRLVNRVFDLEIMWDITSRRLLNPDIWHMPRWCRICRLHWHQGSSWTWKDSSWFEARYLLSQPRGRGEWNENITNLLNHLVDEVGRQECRVLPESDRYEYLHSLCQSLWPKDANWRSGRHHGMLPWLYPAFSPIASQPLDFLVAAAQIVLGMDGPVLHFLDTCSSETLAAQDEVFGTLLQVAIRARRHEVVRRILDRGVDVNHECHRALETAIDGVDNNDYSIAEIILEPVYGYSVHDLRFEKCVIKSIEARQTRMANFLLDNAGSNRLNYVAHDGLRHACCNGDIELVRSLLDRYPDIDINSTYFWQSRQTSLAPLTLAIKSGNRDLVQLLLDKDANPWGDPAFSTAVTANNLQTSSMTGTKGVLPLISAIERNDTEMIRMLLEAKLQLPPQQWSHAIIKANAMRHGEVIEFLVNADVIDFRGCDPKYSRLVPDMIRAFCQTRNVAAIRLFASRGVPLHGTTYEGGSTPIEIAMMKGFRDVAAALTECGAVPEVDLWGIMQKERMSLALSQN</sequence>